<evidence type="ECO:0000313" key="3">
    <source>
        <dbReference type="Proteomes" id="UP001314681"/>
    </source>
</evidence>
<reference evidence="2 3" key="1">
    <citation type="submission" date="2021-06" db="EMBL/GenBank/DDBJ databases">
        <title>Description of novel taxa of the family Lachnospiraceae.</title>
        <authorList>
            <person name="Chaplin A.V."/>
            <person name="Sokolova S.R."/>
            <person name="Pikina A.P."/>
            <person name="Korzhanova M."/>
            <person name="Belova V."/>
            <person name="Korostin D."/>
            <person name="Efimov B.A."/>
        </authorList>
    </citation>
    <scope>NUCLEOTIDE SEQUENCE [LARGE SCALE GENOMIC DNA]</scope>
    <source>
        <strain evidence="2 3">ASD4241</strain>
    </source>
</reference>
<gene>
    <name evidence="2" type="ORF">KTH90_04055</name>
</gene>
<comment type="caution">
    <text evidence="2">The sequence shown here is derived from an EMBL/GenBank/DDBJ whole genome shotgun (WGS) entry which is preliminary data.</text>
</comment>
<sequence>MAVKEGEAKHESVTIDKLPLPDRYKRGLHAAVRMIYSMDIAGLRYVILYGSCVTGKIKTSSDIDLLIVTENKLIDRQFRSLIREKVDQAVEDLNVSTDIVFYTEQVLLTDQSVFTNNIRKYGKIIRKDEKHGFIL</sequence>
<dbReference type="Gene3D" id="3.30.460.10">
    <property type="entry name" value="Beta Polymerase, domain 2"/>
    <property type="match status" value="1"/>
</dbReference>
<dbReference type="Proteomes" id="UP001314681">
    <property type="component" value="Unassembled WGS sequence"/>
</dbReference>
<feature type="domain" description="Polymerase beta nucleotidyltransferase" evidence="1">
    <location>
        <begin position="44"/>
        <end position="117"/>
    </location>
</feature>
<keyword evidence="3" id="KW-1185">Reference proteome</keyword>
<proteinExistence type="predicted"/>
<name>A0ABS6K3S7_9FIRM</name>
<evidence type="ECO:0000259" key="1">
    <source>
        <dbReference type="Pfam" id="PF18765"/>
    </source>
</evidence>
<dbReference type="SUPFAM" id="SSF81301">
    <property type="entry name" value="Nucleotidyltransferase"/>
    <property type="match status" value="1"/>
</dbReference>
<organism evidence="2 3">
    <name type="scientific">Diplocloster modestus</name>
    <dbReference type="NCBI Taxonomy" id="2850322"/>
    <lineage>
        <taxon>Bacteria</taxon>
        <taxon>Bacillati</taxon>
        <taxon>Bacillota</taxon>
        <taxon>Clostridia</taxon>
        <taxon>Lachnospirales</taxon>
        <taxon>Lachnospiraceae</taxon>
        <taxon>Diplocloster</taxon>
    </lineage>
</organism>
<evidence type="ECO:0000313" key="2">
    <source>
        <dbReference type="EMBL" id="MBU9725182.1"/>
    </source>
</evidence>
<dbReference type="CDD" id="cd05403">
    <property type="entry name" value="NT_KNTase_like"/>
    <property type="match status" value="1"/>
</dbReference>
<dbReference type="InterPro" id="IPR041633">
    <property type="entry name" value="Polbeta"/>
</dbReference>
<dbReference type="Pfam" id="PF18765">
    <property type="entry name" value="Polbeta"/>
    <property type="match status" value="1"/>
</dbReference>
<protein>
    <submittedName>
        <fullName evidence="2">Nucleotidyltransferase domain-containing protein</fullName>
    </submittedName>
</protein>
<dbReference type="RefSeq" id="WP_238726294.1">
    <property type="nucleotide sequence ID" value="NZ_JAHQCX010000002.1"/>
</dbReference>
<accession>A0ABS6K3S7</accession>
<dbReference type="EMBL" id="JAHQCX010000002">
    <property type="protein sequence ID" value="MBU9725182.1"/>
    <property type="molecule type" value="Genomic_DNA"/>
</dbReference>
<dbReference type="InterPro" id="IPR043519">
    <property type="entry name" value="NT_sf"/>
</dbReference>